<name>A0A562JCW5_9BACI</name>
<evidence type="ECO:0000313" key="3">
    <source>
        <dbReference type="Proteomes" id="UP000318667"/>
    </source>
</evidence>
<dbReference type="GeneID" id="65405500"/>
<keyword evidence="3" id="KW-1185">Reference proteome</keyword>
<dbReference type="InterPro" id="IPR025484">
    <property type="entry name" value="DUF4376"/>
</dbReference>
<dbReference type="Proteomes" id="UP000318667">
    <property type="component" value="Unassembled WGS sequence"/>
</dbReference>
<evidence type="ECO:0000313" key="2">
    <source>
        <dbReference type="EMBL" id="TWH80989.1"/>
    </source>
</evidence>
<accession>A0A562JCW5</accession>
<protein>
    <submittedName>
        <fullName evidence="2">Uncharacterized protein DUF4376</fullName>
    </submittedName>
</protein>
<sequence>MEKLVIYNENFEVVDTIMCVSSSICEINKVSVKADEDTVTYEGFRGSYIVVDEAQDEIYKEEVIDFIKQLKLKELSEECNTYIIKGFEHNGDHFEFDYKDQTNFNQQLSLFLLNPSITSVIWKTSNNGVKNFTKDEFIAICMSGENHKRSSIGRYWSLKETILTTSYQSIDELKSIRFN</sequence>
<comment type="caution">
    <text evidence="2">The sequence shown here is derived from an EMBL/GenBank/DDBJ whole genome shotgun (WGS) entry which is preliminary data.</text>
</comment>
<evidence type="ECO:0000259" key="1">
    <source>
        <dbReference type="Pfam" id="PF14301"/>
    </source>
</evidence>
<dbReference type="RefSeq" id="WP_144544893.1">
    <property type="nucleotide sequence ID" value="NZ_CBCSDC010000020.1"/>
</dbReference>
<reference evidence="2 3" key="1">
    <citation type="journal article" date="2015" name="Stand. Genomic Sci.">
        <title>Genomic Encyclopedia of Bacterial and Archaeal Type Strains, Phase III: the genomes of soil and plant-associated and newly described type strains.</title>
        <authorList>
            <person name="Whitman W.B."/>
            <person name="Woyke T."/>
            <person name="Klenk H.P."/>
            <person name="Zhou Y."/>
            <person name="Lilburn T.G."/>
            <person name="Beck B.J."/>
            <person name="De Vos P."/>
            <person name="Vandamme P."/>
            <person name="Eisen J.A."/>
            <person name="Garrity G."/>
            <person name="Hugenholtz P."/>
            <person name="Kyrpides N.C."/>
        </authorList>
    </citation>
    <scope>NUCLEOTIDE SEQUENCE [LARGE SCALE GENOMIC DNA]</scope>
    <source>
        <strain evidence="2 3">CGMCC 1.10115</strain>
    </source>
</reference>
<dbReference type="AlphaFoldDB" id="A0A562JCW5"/>
<proteinExistence type="predicted"/>
<organism evidence="2 3">
    <name type="scientific">Cytobacillus oceanisediminis</name>
    <dbReference type="NCBI Taxonomy" id="665099"/>
    <lineage>
        <taxon>Bacteria</taxon>
        <taxon>Bacillati</taxon>
        <taxon>Bacillota</taxon>
        <taxon>Bacilli</taxon>
        <taxon>Bacillales</taxon>
        <taxon>Bacillaceae</taxon>
        <taxon>Cytobacillus</taxon>
    </lineage>
</organism>
<gene>
    <name evidence="2" type="ORF">IQ19_04406</name>
</gene>
<dbReference type="EMBL" id="VLKI01000018">
    <property type="protein sequence ID" value="TWH80989.1"/>
    <property type="molecule type" value="Genomic_DNA"/>
</dbReference>
<feature type="domain" description="DUF4376" evidence="1">
    <location>
        <begin position="68"/>
        <end position="171"/>
    </location>
</feature>
<dbReference type="Pfam" id="PF14301">
    <property type="entry name" value="DUF4376"/>
    <property type="match status" value="1"/>
</dbReference>